<dbReference type="EMBL" id="CAJFCV020000006">
    <property type="protein sequence ID" value="CAG9130016.1"/>
    <property type="molecule type" value="Genomic_DNA"/>
</dbReference>
<organism evidence="7 9">
    <name type="scientific">Bursaphelenchus xylophilus</name>
    <name type="common">Pinewood nematode worm</name>
    <name type="synonym">Aphelenchoides xylophilus</name>
    <dbReference type="NCBI Taxonomy" id="6326"/>
    <lineage>
        <taxon>Eukaryota</taxon>
        <taxon>Metazoa</taxon>
        <taxon>Ecdysozoa</taxon>
        <taxon>Nematoda</taxon>
        <taxon>Chromadorea</taxon>
        <taxon>Rhabditida</taxon>
        <taxon>Tylenchina</taxon>
        <taxon>Tylenchomorpha</taxon>
        <taxon>Aphelenchoidea</taxon>
        <taxon>Aphelenchoididae</taxon>
        <taxon>Bursaphelenchus</taxon>
    </lineage>
</organism>
<proteinExistence type="predicted"/>
<accession>A0A1I7SM68</accession>
<evidence type="ECO:0000259" key="5">
    <source>
        <dbReference type="PROSITE" id="PS51083"/>
    </source>
</evidence>
<keyword evidence="3" id="KW-0862">Zinc</keyword>
<dbReference type="InterPro" id="IPR039723">
    <property type="entry name" value="Vps71/ZNHIT1"/>
</dbReference>
<dbReference type="OrthoDB" id="74807at2759"/>
<dbReference type="GO" id="GO:0008270">
    <property type="term" value="F:zinc ion binding"/>
    <property type="evidence" value="ECO:0007669"/>
    <property type="project" value="UniProtKB-UniRule"/>
</dbReference>
<reference evidence="9" key="1">
    <citation type="submission" date="2016-11" db="UniProtKB">
        <authorList>
            <consortium name="WormBaseParasite"/>
        </authorList>
    </citation>
    <scope>IDENTIFICATION</scope>
</reference>
<feature type="domain" description="HIT-type" evidence="5">
    <location>
        <begin position="141"/>
        <end position="173"/>
    </location>
</feature>
<reference evidence="6" key="2">
    <citation type="submission" date="2020-09" db="EMBL/GenBank/DDBJ databases">
        <authorList>
            <person name="Kikuchi T."/>
        </authorList>
    </citation>
    <scope>NUCLEOTIDE SEQUENCE</scope>
    <source>
        <strain evidence="6">Ka4C1</strain>
    </source>
</reference>
<protein>
    <submittedName>
        <fullName evidence="6">(pine wood nematode) hypothetical protein</fullName>
    </submittedName>
    <submittedName>
        <fullName evidence="9">HIT-type domain-containing protein</fullName>
    </submittedName>
</protein>
<dbReference type="Proteomes" id="UP000659654">
    <property type="component" value="Unassembled WGS sequence"/>
</dbReference>
<keyword evidence="2 4" id="KW-0863">Zinc-finger</keyword>
<dbReference type="PROSITE" id="PS51083">
    <property type="entry name" value="ZF_HIT"/>
    <property type="match status" value="1"/>
</dbReference>
<keyword evidence="1" id="KW-0479">Metal-binding</keyword>
<dbReference type="CDD" id="cd21437">
    <property type="entry name" value="zf-HIT_ZNHIT1_like"/>
    <property type="match status" value="1"/>
</dbReference>
<evidence type="ECO:0000256" key="4">
    <source>
        <dbReference type="PROSITE-ProRule" id="PRU00453"/>
    </source>
</evidence>
<name>A0A1I7SM68_BURXY</name>
<dbReference type="GO" id="GO:0006338">
    <property type="term" value="P:chromatin remodeling"/>
    <property type="evidence" value="ECO:0007669"/>
    <property type="project" value="InterPro"/>
</dbReference>
<evidence type="ECO:0000256" key="2">
    <source>
        <dbReference type="ARBA" id="ARBA00022771"/>
    </source>
</evidence>
<evidence type="ECO:0000256" key="3">
    <source>
        <dbReference type="ARBA" id="ARBA00022833"/>
    </source>
</evidence>
<evidence type="ECO:0000256" key="1">
    <source>
        <dbReference type="ARBA" id="ARBA00022723"/>
    </source>
</evidence>
<sequence>MSTPGTSRQSERIATLQPRTFVDSKVKLRILQKRLAILEKDNMQDDPHANLSWHKAVPKFDETFKSGKGTKKKGFISDQPKLDIGTKKGKKLRSELSKTRFRKDFAHLKEDFDKVKHDLGERRTYDEIVSAPSVIPARKFCSVCGLFSSYTCFKCGSYFCSMVCNDSHAETRCLKWTS</sequence>
<dbReference type="EMBL" id="CAJFDI010000006">
    <property type="protein sequence ID" value="CAD5234327.1"/>
    <property type="molecule type" value="Genomic_DNA"/>
</dbReference>
<evidence type="ECO:0000313" key="7">
    <source>
        <dbReference type="Proteomes" id="UP000095284"/>
    </source>
</evidence>
<evidence type="ECO:0000313" key="6">
    <source>
        <dbReference type="EMBL" id="CAD5234327.1"/>
    </source>
</evidence>
<dbReference type="Proteomes" id="UP000582659">
    <property type="component" value="Unassembled WGS sequence"/>
</dbReference>
<dbReference type="PANTHER" id="PTHR13093">
    <property type="entry name" value="ZINC FINGER HIT DOMAIN CONTAINING PROTEIN 1"/>
    <property type="match status" value="1"/>
</dbReference>
<dbReference type="InterPro" id="IPR007529">
    <property type="entry name" value="Znf_HIT"/>
</dbReference>
<dbReference type="SUPFAM" id="SSF144232">
    <property type="entry name" value="HIT/MYND zinc finger-like"/>
    <property type="match status" value="1"/>
</dbReference>
<evidence type="ECO:0000313" key="8">
    <source>
        <dbReference type="Proteomes" id="UP000659654"/>
    </source>
</evidence>
<dbReference type="Proteomes" id="UP000095284">
    <property type="component" value="Unplaced"/>
</dbReference>
<gene>
    <name evidence="6" type="ORF">BXYJ_LOCUS14418</name>
</gene>
<keyword evidence="8" id="KW-1185">Reference proteome</keyword>
<dbReference type="Pfam" id="PF04438">
    <property type="entry name" value="zf-HIT"/>
    <property type="match status" value="1"/>
</dbReference>
<dbReference type="AlphaFoldDB" id="A0A1I7SM68"/>
<dbReference type="GO" id="GO:0005634">
    <property type="term" value="C:nucleus"/>
    <property type="evidence" value="ECO:0007669"/>
    <property type="project" value="UniProtKB-ARBA"/>
</dbReference>
<evidence type="ECO:0000313" key="9">
    <source>
        <dbReference type="WBParaSite" id="BXY_1415200.1"/>
    </source>
</evidence>
<dbReference type="WBParaSite" id="BXY_1415200.1">
    <property type="protein sequence ID" value="BXY_1415200.1"/>
    <property type="gene ID" value="BXY_1415200"/>
</dbReference>
<dbReference type="eggNOG" id="KOG3362">
    <property type="taxonomic scope" value="Eukaryota"/>
</dbReference>